<dbReference type="RefSeq" id="WP_103425098.1">
    <property type="nucleotide sequence ID" value="NZ_CP026309.1"/>
</dbReference>
<evidence type="ECO:0000259" key="2">
    <source>
        <dbReference type="Pfam" id="PF26478"/>
    </source>
</evidence>
<proteinExistence type="predicted"/>
<feature type="transmembrane region" description="Helical" evidence="1">
    <location>
        <begin position="12"/>
        <end position="32"/>
    </location>
</feature>
<dbReference type="GeneID" id="35591797"/>
<dbReference type="KEGG" id="srub:C2R22_06865"/>
<dbReference type="OrthoDB" id="205411at2157"/>
<name>A0A2I8VHM4_9EURY</name>
<feature type="domain" description="DUF8151" evidence="2">
    <location>
        <begin position="1"/>
        <end position="78"/>
    </location>
</feature>
<dbReference type="Pfam" id="PF26478">
    <property type="entry name" value="DUF8151"/>
    <property type="match status" value="1"/>
</dbReference>
<keyword evidence="1" id="KW-0812">Transmembrane</keyword>
<sequence>MKTSLLELLPELVELLLFSVGGVVLSVVGAYIERFAFATVASGQPELGAWAAVMGAMALYFAYLLFTDKFYPKFTAFRRSLGDA</sequence>
<gene>
    <name evidence="3" type="ORF">C2R22_06865</name>
</gene>
<evidence type="ECO:0000313" key="4">
    <source>
        <dbReference type="Proteomes" id="UP000236584"/>
    </source>
</evidence>
<feature type="transmembrane region" description="Helical" evidence="1">
    <location>
        <begin position="47"/>
        <end position="66"/>
    </location>
</feature>
<organism evidence="3 4">
    <name type="scientific">Salinigranum rubrum</name>
    <dbReference type="NCBI Taxonomy" id="755307"/>
    <lineage>
        <taxon>Archaea</taxon>
        <taxon>Methanobacteriati</taxon>
        <taxon>Methanobacteriota</taxon>
        <taxon>Stenosarchaea group</taxon>
        <taxon>Halobacteria</taxon>
        <taxon>Halobacteriales</taxon>
        <taxon>Haloferacaceae</taxon>
        <taxon>Salinigranum</taxon>
    </lineage>
</organism>
<reference evidence="3 4" key="1">
    <citation type="submission" date="2018-01" db="EMBL/GenBank/DDBJ databases">
        <title>Complete genome sequence of Salinigranum rubrum GX10T, an extremely halophilic archaeon isolated from a marine solar saltern.</title>
        <authorList>
            <person name="Han S."/>
        </authorList>
    </citation>
    <scope>NUCLEOTIDE SEQUENCE [LARGE SCALE GENOMIC DNA]</scope>
    <source>
        <strain evidence="3 4">GX10</strain>
    </source>
</reference>
<keyword evidence="4" id="KW-1185">Reference proteome</keyword>
<evidence type="ECO:0000256" key="1">
    <source>
        <dbReference type="SAM" id="Phobius"/>
    </source>
</evidence>
<accession>A0A2I8VHM4</accession>
<evidence type="ECO:0000313" key="3">
    <source>
        <dbReference type="EMBL" id="AUV81410.1"/>
    </source>
</evidence>
<keyword evidence="1" id="KW-1133">Transmembrane helix</keyword>
<dbReference type="AlphaFoldDB" id="A0A2I8VHM4"/>
<keyword evidence="1" id="KW-0472">Membrane</keyword>
<protein>
    <recommendedName>
        <fullName evidence="2">DUF8151 domain-containing protein</fullName>
    </recommendedName>
</protein>
<dbReference type="Proteomes" id="UP000236584">
    <property type="component" value="Chromosome"/>
</dbReference>
<dbReference type="InterPro" id="IPR058464">
    <property type="entry name" value="DUF8151"/>
</dbReference>
<dbReference type="EMBL" id="CP026309">
    <property type="protein sequence ID" value="AUV81410.1"/>
    <property type="molecule type" value="Genomic_DNA"/>
</dbReference>